<evidence type="ECO:0000256" key="1">
    <source>
        <dbReference type="SAM" id="Phobius"/>
    </source>
</evidence>
<comment type="caution">
    <text evidence="2">The sequence shown here is derived from an EMBL/GenBank/DDBJ whole genome shotgun (WGS) entry which is preliminary data.</text>
</comment>
<name>A0A420XNK7_9ACTN</name>
<evidence type="ECO:0000313" key="3">
    <source>
        <dbReference type="Proteomes" id="UP000281955"/>
    </source>
</evidence>
<keyword evidence="1" id="KW-0472">Membrane</keyword>
<protein>
    <submittedName>
        <fullName evidence="2">Uncharacterized protein</fullName>
    </submittedName>
</protein>
<keyword evidence="3" id="KW-1185">Reference proteome</keyword>
<dbReference type="RefSeq" id="WP_147431944.1">
    <property type="nucleotide sequence ID" value="NZ_RBWV01000012.1"/>
</dbReference>
<keyword evidence="1" id="KW-0812">Transmembrane</keyword>
<feature type="transmembrane region" description="Helical" evidence="1">
    <location>
        <begin position="43"/>
        <end position="61"/>
    </location>
</feature>
<proteinExistence type="predicted"/>
<feature type="transmembrane region" description="Helical" evidence="1">
    <location>
        <begin position="16"/>
        <end position="37"/>
    </location>
</feature>
<gene>
    <name evidence="2" type="ORF">CLV35_2243</name>
</gene>
<dbReference type="EMBL" id="RBWV01000012">
    <property type="protein sequence ID" value="RKS73752.1"/>
    <property type="molecule type" value="Genomic_DNA"/>
</dbReference>
<sequence>MSQTQLREARRRVEGLAVLAAVVGYGLAAVLAVLGVFGGGQSLLGGVVAAAVVVLVVRLGTAYHRLAVATALAVDSLLAEPAAD</sequence>
<keyword evidence="1" id="KW-1133">Transmembrane helix</keyword>
<reference evidence="2 3" key="1">
    <citation type="submission" date="2018-10" db="EMBL/GenBank/DDBJ databases">
        <title>Genomic Encyclopedia of Archaeal and Bacterial Type Strains, Phase II (KMG-II): from individual species to whole genera.</title>
        <authorList>
            <person name="Goeker M."/>
        </authorList>
    </citation>
    <scope>NUCLEOTIDE SEQUENCE [LARGE SCALE GENOMIC DNA]</scope>
    <source>
        <strain evidence="2 3">RP-AC37</strain>
    </source>
</reference>
<accession>A0A420XNK7</accession>
<organism evidence="2 3">
    <name type="scientific">Motilibacter peucedani</name>
    <dbReference type="NCBI Taxonomy" id="598650"/>
    <lineage>
        <taxon>Bacteria</taxon>
        <taxon>Bacillati</taxon>
        <taxon>Actinomycetota</taxon>
        <taxon>Actinomycetes</taxon>
        <taxon>Motilibacterales</taxon>
        <taxon>Motilibacteraceae</taxon>
        <taxon>Motilibacter</taxon>
    </lineage>
</organism>
<dbReference type="AlphaFoldDB" id="A0A420XNK7"/>
<dbReference type="Proteomes" id="UP000281955">
    <property type="component" value="Unassembled WGS sequence"/>
</dbReference>
<dbReference type="InParanoid" id="A0A420XNK7"/>
<evidence type="ECO:0000313" key="2">
    <source>
        <dbReference type="EMBL" id="RKS73752.1"/>
    </source>
</evidence>